<dbReference type="EMBL" id="KK113306">
    <property type="protein sequence ID" value="KFM59857.1"/>
    <property type="molecule type" value="Genomic_DNA"/>
</dbReference>
<organism evidence="1 2">
    <name type="scientific">Stegodyphus mimosarum</name>
    <name type="common">African social velvet spider</name>
    <dbReference type="NCBI Taxonomy" id="407821"/>
    <lineage>
        <taxon>Eukaryota</taxon>
        <taxon>Metazoa</taxon>
        <taxon>Ecdysozoa</taxon>
        <taxon>Arthropoda</taxon>
        <taxon>Chelicerata</taxon>
        <taxon>Arachnida</taxon>
        <taxon>Araneae</taxon>
        <taxon>Araneomorphae</taxon>
        <taxon>Entelegynae</taxon>
        <taxon>Eresoidea</taxon>
        <taxon>Eresidae</taxon>
        <taxon>Stegodyphus</taxon>
    </lineage>
</organism>
<dbReference type="AlphaFoldDB" id="A0A087T418"/>
<dbReference type="Proteomes" id="UP000054359">
    <property type="component" value="Unassembled WGS sequence"/>
</dbReference>
<name>A0A087T418_STEMI</name>
<proteinExistence type="predicted"/>
<feature type="non-terminal residue" evidence="1">
    <location>
        <position position="40"/>
    </location>
</feature>
<accession>A0A087T418</accession>
<sequence>MTECICMCEVVSPKLCHAAKLLVENEMRHTVFVSKYVVPV</sequence>
<evidence type="ECO:0000313" key="1">
    <source>
        <dbReference type="EMBL" id="KFM59857.1"/>
    </source>
</evidence>
<protein>
    <submittedName>
        <fullName evidence="1">Uncharacterized protein</fullName>
    </submittedName>
</protein>
<keyword evidence="2" id="KW-1185">Reference proteome</keyword>
<reference evidence="1 2" key="1">
    <citation type="submission" date="2013-11" db="EMBL/GenBank/DDBJ databases">
        <title>Genome sequencing of Stegodyphus mimosarum.</title>
        <authorList>
            <person name="Bechsgaard J."/>
        </authorList>
    </citation>
    <scope>NUCLEOTIDE SEQUENCE [LARGE SCALE GENOMIC DNA]</scope>
</reference>
<evidence type="ECO:0000313" key="2">
    <source>
        <dbReference type="Proteomes" id="UP000054359"/>
    </source>
</evidence>
<gene>
    <name evidence="1" type="ORF">X975_15236</name>
</gene>